<dbReference type="RefSeq" id="WP_250920150.1">
    <property type="nucleotide sequence ID" value="NZ_JAMQAW010000012.1"/>
</dbReference>
<organism evidence="1 2">
    <name type="scientific">Streptomyces albipurpureus</name>
    <dbReference type="NCBI Taxonomy" id="2897419"/>
    <lineage>
        <taxon>Bacteria</taxon>
        <taxon>Bacillati</taxon>
        <taxon>Actinomycetota</taxon>
        <taxon>Actinomycetes</taxon>
        <taxon>Kitasatosporales</taxon>
        <taxon>Streptomycetaceae</taxon>
        <taxon>Streptomyces</taxon>
    </lineage>
</organism>
<gene>
    <name evidence="1" type="ORF">NBG84_16170</name>
</gene>
<dbReference type="EMBL" id="JAMQAW010000012">
    <property type="protein sequence ID" value="MCM2389805.1"/>
    <property type="molecule type" value="Genomic_DNA"/>
</dbReference>
<reference evidence="1" key="1">
    <citation type="submission" date="2022-06" db="EMBL/GenBank/DDBJ databases">
        <title>Genome public.</title>
        <authorList>
            <person name="Sun Q."/>
        </authorList>
    </citation>
    <scope>NUCLEOTIDE SEQUENCE</scope>
    <source>
        <strain evidence="1">CWNU-1</strain>
    </source>
</reference>
<proteinExistence type="predicted"/>
<comment type="caution">
    <text evidence="1">The sequence shown here is derived from an EMBL/GenBank/DDBJ whole genome shotgun (WGS) entry which is preliminary data.</text>
</comment>
<evidence type="ECO:0000313" key="2">
    <source>
        <dbReference type="Proteomes" id="UP001431429"/>
    </source>
</evidence>
<keyword evidence="2" id="KW-1185">Reference proteome</keyword>
<name>A0ABT0UMX5_9ACTN</name>
<dbReference type="Proteomes" id="UP001431429">
    <property type="component" value="Unassembled WGS sequence"/>
</dbReference>
<protein>
    <submittedName>
        <fullName evidence="1">Uncharacterized protein</fullName>
    </submittedName>
</protein>
<sequence>MESTPLTAIEARRVWPSLLAARASYRAAVSPAYDEVLWEVAQRAEDTGSLGKVDIGALMVWKRLSARTAWVAELMGLPDVQIRSITARAMEAVREMAEPRGEAARKGRSIVWELPGCRTGDALASTLLTAAAPHRMAVYDRRAHHALTSLGLTLTDDSGRYSRYMNLLDGLLTHADPLAADWTAREIDIALYWIGTSTPMR</sequence>
<evidence type="ECO:0000313" key="1">
    <source>
        <dbReference type="EMBL" id="MCM2389805.1"/>
    </source>
</evidence>
<accession>A0ABT0UMX5</accession>